<dbReference type="GeneID" id="61932166"/>
<sequence>MDAREHFHDLLDSLRPLLRAGEGFTLDYRAEDSEFVRFNRARVRQAGQVQQAYATLALYLGERHARFELSLTGVAGEDRTRLRHALERLRAVVPALAPDPYLRLNREPWRSESAEAGTMPDGAAAVGQIVAAAAGLDLAGIYAAGPQYQGFASSWGALGWHAASSFNFDWSLFHANGQAVKSTYAGQRWDAPAFARRMASAREQLEYLGRPALTLAPGDYRAYLAPVALDEIFDLLSGGFSAQALASGASPLQRLFASSARLSPRLTLEERIAGGLAPAFTSEGPRQDLRLLASGLPGERLVGSRSAAEYGLTANGAGAHEHPLSPVMAGGDLDEGDILSRLDTGLYIGNLWYLNFSDRPAGRLTGMTRFATFWVENGQLNAPVNTMRFDDSVFSFLGPHLEALTREPEMILPAGTYGARQSGSRTLPGALLGRFTLTL</sequence>
<evidence type="ECO:0000259" key="1">
    <source>
        <dbReference type="Pfam" id="PF19289"/>
    </source>
</evidence>
<dbReference type="GO" id="GO:0008237">
    <property type="term" value="F:metallopeptidase activity"/>
    <property type="evidence" value="ECO:0007669"/>
    <property type="project" value="InterPro"/>
</dbReference>
<dbReference type="Proteomes" id="UP000068210">
    <property type="component" value="Chromosome"/>
</dbReference>
<evidence type="ECO:0000313" key="2">
    <source>
        <dbReference type="EMBL" id="AJE20525.1"/>
    </source>
</evidence>
<accession>A0A0C4WML3</accession>
<dbReference type="PANTHER" id="PTHR43666">
    <property type="entry name" value="TLDD PROTEIN"/>
    <property type="match status" value="1"/>
</dbReference>
<dbReference type="InterPro" id="IPR036059">
    <property type="entry name" value="TldD/PmbA_sf"/>
</dbReference>
<dbReference type="STRING" id="1328314.Achr_10440"/>
<dbReference type="PANTHER" id="PTHR43666:SF1">
    <property type="entry name" value="CONSERVED PROTEIN"/>
    <property type="match status" value="1"/>
</dbReference>
<dbReference type="InterPro" id="IPR045569">
    <property type="entry name" value="Metalloprtase-TldD/E_C"/>
</dbReference>
<keyword evidence="2" id="KW-0645">Protease</keyword>
<protein>
    <submittedName>
        <fullName evidence="2">Zn-dependent protease-like protein</fullName>
    </submittedName>
</protein>
<dbReference type="KEGG" id="acx:Achr_10440"/>
<evidence type="ECO:0000313" key="3">
    <source>
        <dbReference type="Proteomes" id="UP000068210"/>
    </source>
</evidence>
<feature type="domain" description="Metalloprotease TldD/E C-terminal" evidence="1">
    <location>
        <begin position="217"/>
        <end position="435"/>
    </location>
</feature>
<dbReference type="GO" id="GO:0006508">
    <property type="term" value="P:proteolysis"/>
    <property type="evidence" value="ECO:0007669"/>
    <property type="project" value="UniProtKB-KW"/>
</dbReference>
<proteinExistence type="predicted"/>
<reference evidence="2 3" key="1">
    <citation type="journal article" date="2015" name="PLoS ONE">
        <title>Azotobacter Genomes: The Genome of Azotobacter chroococcum NCIMB 8003 (ATCC 4412).</title>
        <authorList>
            <person name="Robson R.L."/>
            <person name="Jones R."/>
            <person name="Robson R.M."/>
            <person name="Schwartz A."/>
            <person name="Richardson T.H."/>
        </authorList>
    </citation>
    <scope>NUCLEOTIDE SEQUENCE [LARGE SCALE GENOMIC DNA]</scope>
    <source>
        <strain evidence="2 3">NCIMB 8003</strain>
    </source>
</reference>
<dbReference type="AlphaFoldDB" id="A0A0C4WML3"/>
<name>A0A0C4WML3_9GAMM</name>
<dbReference type="RefSeq" id="WP_039802474.1">
    <property type="nucleotide sequence ID" value="NZ_CP010415.1"/>
</dbReference>
<dbReference type="SUPFAM" id="SSF111283">
    <property type="entry name" value="Putative modulator of DNA gyrase, PmbA/TldD"/>
    <property type="match status" value="1"/>
</dbReference>
<keyword evidence="2" id="KW-0378">Hydrolase</keyword>
<dbReference type="Pfam" id="PF19289">
    <property type="entry name" value="PmbA_TldD_3rd"/>
    <property type="match status" value="1"/>
</dbReference>
<dbReference type="HOGENOM" id="CLU_050371_0_0_6"/>
<organism evidence="2 3">
    <name type="scientific">Azotobacter chroococcum NCIMB 8003</name>
    <dbReference type="NCBI Taxonomy" id="1328314"/>
    <lineage>
        <taxon>Bacteria</taxon>
        <taxon>Pseudomonadati</taxon>
        <taxon>Pseudomonadota</taxon>
        <taxon>Gammaproteobacteria</taxon>
        <taxon>Pseudomonadales</taxon>
        <taxon>Pseudomonadaceae</taxon>
        <taxon>Azotobacter</taxon>
    </lineage>
</organism>
<gene>
    <name evidence="2" type="ORF">Achr_10440</name>
</gene>
<dbReference type="EMBL" id="CP010415">
    <property type="protein sequence ID" value="AJE20525.1"/>
    <property type="molecule type" value="Genomic_DNA"/>
</dbReference>
<keyword evidence="3" id="KW-1185">Reference proteome</keyword>